<evidence type="ECO:0000256" key="7">
    <source>
        <dbReference type="ARBA" id="ARBA00023160"/>
    </source>
</evidence>
<keyword evidence="5" id="KW-0809">Transit peptide</keyword>
<dbReference type="Pfam" id="PF20791">
    <property type="entry name" value="Acyl-ACP_TE_C"/>
    <property type="match status" value="1"/>
</dbReference>
<evidence type="ECO:0000256" key="2">
    <source>
        <dbReference type="ARBA" id="ARBA00022516"/>
    </source>
</evidence>
<comment type="similarity">
    <text evidence="1">Belongs to the acyl-ACP thioesterase family.</text>
</comment>
<dbReference type="InterPro" id="IPR045023">
    <property type="entry name" value="FATA/B"/>
</dbReference>
<dbReference type="OrthoDB" id="9801517at2"/>
<dbReference type="PANTHER" id="PTHR31727:SF6">
    <property type="entry name" value="OLEOYL-ACYL CARRIER PROTEIN THIOESTERASE 1, CHLOROPLASTIC"/>
    <property type="match status" value="1"/>
</dbReference>
<dbReference type="CDD" id="cd00586">
    <property type="entry name" value="4HBT"/>
    <property type="match status" value="1"/>
</dbReference>
<evidence type="ECO:0000256" key="4">
    <source>
        <dbReference type="ARBA" id="ARBA00022832"/>
    </source>
</evidence>
<evidence type="ECO:0000313" key="10">
    <source>
        <dbReference type="EMBL" id="CUQ74980.1"/>
    </source>
</evidence>
<dbReference type="SUPFAM" id="SSF54637">
    <property type="entry name" value="Thioesterase/thiol ester dehydrase-isomerase"/>
    <property type="match status" value="2"/>
</dbReference>
<evidence type="ECO:0000256" key="1">
    <source>
        <dbReference type="ARBA" id="ARBA00006500"/>
    </source>
</evidence>
<dbReference type="Proteomes" id="UP000095621">
    <property type="component" value="Unassembled WGS sequence"/>
</dbReference>
<evidence type="ECO:0000313" key="11">
    <source>
        <dbReference type="Proteomes" id="UP000095621"/>
    </source>
</evidence>
<dbReference type="InterPro" id="IPR002864">
    <property type="entry name" value="Acyl-ACP_thioesterase_NHD"/>
</dbReference>
<dbReference type="GO" id="GO:0000036">
    <property type="term" value="F:acyl carrier activity"/>
    <property type="evidence" value="ECO:0007669"/>
    <property type="project" value="TreeGrafter"/>
</dbReference>
<accession>A0A174YWD1</accession>
<evidence type="ECO:0000256" key="3">
    <source>
        <dbReference type="ARBA" id="ARBA00022801"/>
    </source>
</evidence>
<dbReference type="InterPro" id="IPR029069">
    <property type="entry name" value="HotDog_dom_sf"/>
</dbReference>
<keyword evidence="3" id="KW-0378">Hydrolase</keyword>
<keyword evidence="7" id="KW-0275">Fatty acid biosynthesis</keyword>
<reference evidence="10 11" key="1">
    <citation type="submission" date="2015-09" db="EMBL/GenBank/DDBJ databases">
        <authorList>
            <consortium name="Pathogen Informatics"/>
        </authorList>
    </citation>
    <scope>NUCLEOTIDE SEQUENCE [LARGE SCALE GENOMIC DNA]</scope>
    <source>
        <strain evidence="10 11">2789STDY5834875</strain>
    </source>
</reference>
<dbReference type="AlphaFoldDB" id="A0A174YWD1"/>
<dbReference type="Pfam" id="PF01643">
    <property type="entry name" value="Acyl-ACP_TE"/>
    <property type="match status" value="1"/>
</dbReference>
<dbReference type="InterPro" id="IPR049427">
    <property type="entry name" value="Acyl-ACP_TE_C"/>
</dbReference>
<name>A0A174YWD1_9FIRM</name>
<dbReference type="Gene3D" id="3.10.129.10">
    <property type="entry name" value="Hotdog Thioesterase"/>
    <property type="match status" value="1"/>
</dbReference>
<evidence type="ECO:0000259" key="9">
    <source>
        <dbReference type="Pfam" id="PF20791"/>
    </source>
</evidence>
<proteinExistence type="inferred from homology"/>
<dbReference type="PANTHER" id="PTHR31727">
    <property type="entry name" value="OLEOYL-ACYL CARRIER PROTEIN THIOESTERASE 1, CHLOROPLASTIC"/>
    <property type="match status" value="1"/>
</dbReference>
<protein>
    <submittedName>
        <fullName evidence="10">Acyl-ACP thioesterase</fullName>
    </submittedName>
</protein>
<dbReference type="EMBL" id="CZBU01000001">
    <property type="protein sequence ID" value="CUQ74980.1"/>
    <property type="molecule type" value="Genomic_DNA"/>
</dbReference>
<evidence type="ECO:0000256" key="6">
    <source>
        <dbReference type="ARBA" id="ARBA00023098"/>
    </source>
</evidence>
<keyword evidence="2" id="KW-0444">Lipid biosynthesis</keyword>
<evidence type="ECO:0000259" key="8">
    <source>
        <dbReference type="Pfam" id="PF01643"/>
    </source>
</evidence>
<keyword evidence="4" id="KW-0276">Fatty acid metabolism</keyword>
<keyword evidence="6" id="KW-0443">Lipid metabolism</keyword>
<organism evidence="10 11">
    <name type="scientific">Lachnospira eligens</name>
    <dbReference type="NCBI Taxonomy" id="39485"/>
    <lineage>
        <taxon>Bacteria</taxon>
        <taxon>Bacillati</taxon>
        <taxon>Bacillota</taxon>
        <taxon>Clostridia</taxon>
        <taxon>Lachnospirales</taxon>
        <taxon>Lachnospiraceae</taxon>
        <taxon>Lachnospira</taxon>
    </lineage>
</organism>
<dbReference type="RefSeq" id="WP_055214149.1">
    <property type="nucleotide sequence ID" value="NZ_CZBU01000001.1"/>
</dbReference>
<gene>
    <name evidence="10" type="ORF">ERS852490_00258</name>
</gene>
<dbReference type="GO" id="GO:0016297">
    <property type="term" value="F:fatty acyl-[ACP] hydrolase activity"/>
    <property type="evidence" value="ECO:0007669"/>
    <property type="project" value="InterPro"/>
</dbReference>
<sequence>MVFNHTYRIGLEDCGKENEATNKAILTILEDIAGLHSATVGLGLNEINKTGCAWVILKWQVQIIKRPEYNDELNVFTWSTTANKLFADRDFKVLDSNGQTVIIATSRWIYMDINKRRPVRITAEIMDRYESEPERRVFSEEITKNEIPDTEYKEISYNILRRDVDYLGHMHNISYLDAAYEIMPEEYFNGPQFNYISIDYCKELLKNDEVKAHFYRIDNGCIISLNTEKINSVITLKY</sequence>
<evidence type="ECO:0000256" key="5">
    <source>
        <dbReference type="ARBA" id="ARBA00022946"/>
    </source>
</evidence>
<feature type="domain" description="Acyl-ACP thioesterase-like C-terminal" evidence="9">
    <location>
        <begin position="149"/>
        <end position="214"/>
    </location>
</feature>
<feature type="domain" description="Acyl-ACP thioesterase N-terminal hotdog" evidence="8">
    <location>
        <begin position="2"/>
        <end position="129"/>
    </location>
</feature>